<proteinExistence type="predicted"/>
<organism evidence="2 3">
    <name type="scientific">Candidatus Accumulibacter appositus</name>
    <dbReference type="NCBI Taxonomy" id="1454003"/>
    <lineage>
        <taxon>Bacteria</taxon>
        <taxon>Pseudomonadati</taxon>
        <taxon>Pseudomonadota</taxon>
        <taxon>Betaproteobacteria</taxon>
        <taxon>Candidatus Accumulibacter</taxon>
    </lineage>
</organism>
<feature type="region of interest" description="Disordered" evidence="1">
    <location>
        <begin position="53"/>
        <end position="72"/>
    </location>
</feature>
<name>A0A011QIV5_9PROT</name>
<feature type="region of interest" description="Disordered" evidence="1">
    <location>
        <begin position="221"/>
        <end position="270"/>
    </location>
</feature>
<gene>
    <name evidence="2" type="ORF">AW10_02769</name>
</gene>
<sequence length="426" mass="43843">MNASWESPAGGVLRLAERLFAAPDLGSAALFDVLRRADAMAAMERLFGESLATGERSERAPDVATPRLPEAAGPGWRLAATASDRVWLSPAAELHREPRAEVPANAGHGQLPPIVEPLFGQAPGAPFPAAKPARKTPDALASVAATSGRTVLLPSAGERARERQSNFSGGAGTATRSVADAVVAAIRQPLPVMPKAGLVDQAGAASKALAGESASTASFAVRSPARVQPKNESPALVAAHLPESDDRASPRRDELPSARRAANLRPNSAGLPPAAAIVGDGGGGTRLVSGLADLNGLFASVLADKPPVVVRERQSATAAVASPGAATDREREPALARSPFSRPTLLLEAPHPAIDTGGPEARAASADFPGPTASLASPAWPALTTLAPAIVDPASDDILLDRLLERWQERLREQAIRHLGFTGGLN</sequence>
<feature type="region of interest" description="Disordered" evidence="1">
    <location>
        <begin position="155"/>
        <end position="174"/>
    </location>
</feature>
<feature type="region of interest" description="Disordered" evidence="1">
    <location>
        <begin position="314"/>
        <end position="336"/>
    </location>
</feature>
<feature type="compositionally biased region" description="Basic and acidic residues" evidence="1">
    <location>
        <begin position="242"/>
        <end position="257"/>
    </location>
</feature>
<dbReference type="Proteomes" id="UP000021816">
    <property type="component" value="Unassembled WGS sequence"/>
</dbReference>
<dbReference type="PATRIC" id="fig|1454003.3.peg.2826"/>
<dbReference type="AlphaFoldDB" id="A0A011QIV5"/>
<protein>
    <submittedName>
        <fullName evidence="2">Uncharacterized protein</fullName>
    </submittedName>
</protein>
<dbReference type="EMBL" id="JEMX01000065">
    <property type="protein sequence ID" value="EXI78779.1"/>
    <property type="molecule type" value="Genomic_DNA"/>
</dbReference>
<evidence type="ECO:0000313" key="2">
    <source>
        <dbReference type="EMBL" id="EXI78779.1"/>
    </source>
</evidence>
<feature type="compositionally biased region" description="Low complexity" evidence="1">
    <location>
        <begin position="315"/>
        <end position="326"/>
    </location>
</feature>
<reference evidence="2 3" key="1">
    <citation type="submission" date="2014-02" db="EMBL/GenBank/DDBJ databases">
        <title>Expanding our view of genomic diversity in Candidatus Accumulibacter clades.</title>
        <authorList>
            <person name="Skennerton C.T."/>
            <person name="Barr J.J."/>
            <person name="Slater F.R."/>
            <person name="Bond P.L."/>
            <person name="Tyson G.W."/>
        </authorList>
    </citation>
    <scope>NUCLEOTIDE SEQUENCE [LARGE SCALE GENOMIC DNA]</scope>
    <source>
        <strain evidence="3">BA-92</strain>
    </source>
</reference>
<evidence type="ECO:0000313" key="3">
    <source>
        <dbReference type="Proteomes" id="UP000021816"/>
    </source>
</evidence>
<feature type="region of interest" description="Disordered" evidence="1">
    <location>
        <begin position="349"/>
        <end position="370"/>
    </location>
</feature>
<comment type="caution">
    <text evidence="2">The sequence shown here is derived from an EMBL/GenBank/DDBJ whole genome shotgun (WGS) entry which is preliminary data.</text>
</comment>
<accession>A0A011QIV5</accession>
<dbReference type="STRING" id="1454003.AW10_02769"/>
<evidence type="ECO:0000256" key="1">
    <source>
        <dbReference type="SAM" id="MobiDB-lite"/>
    </source>
</evidence>